<feature type="transmembrane region" description="Helical" evidence="6">
    <location>
        <begin position="234"/>
        <end position="256"/>
    </location>
</feature>
<dbReference type="GO" id="GO:0016020">
    <property type="term" value="C:membrane"/>
    <property type="evidence" value="ECO:0007669"/>
    <property type="project" value="UniProtKB-SubCell"/>
</dbReference>
<evidence type="ECO:0000256" key="4">
    <source>
        <dbReference type="ARBA" id="ARBA00022989"/>
    </source>
</evidence>
<evidence type="ECO:0000256" key="1">
    <source>
        <dbReference type="ARBA" id="ARBA00004141"/>
    </source>
</evidence>
<comment type="subcellular location">
    <subcellularLocation>
        <location evidence="1">Membrane</location>
        <topology evidence="1">Multi-pass membrane protein</topology>
    </subcellularLocation>
</comment>
<keyword evidence="2" id="KW-0813">Transport</keyword>
<dbReference type="AlphaFoldDB" id="A0AAW2ZN74"/>
<evidence type="ECO:0000256" key="5">
    <source>
        <dbReference type="ARBA" id="ARBA00023136"/>
    </source>
</evidence>
<reference evidence="9 10" key="1">
    <citation type="submission" date="2024-03" db="EMBL/GenBank/DDBJ databases">
        <title>The Acrasis kona genome and developmental transcriptomes reveal deep origins of eukaryotic multicellular pathways.</title>
        <authorList>
            <person name="Sheikh S."/>
            <person name="Fu C.-J."/>
            <person name="Brown M.W."/>
            <person name="Baldauf S.L."/>
        </authorList>
    </citation>
    <scope>NUCLEOTIDE SEQUENCE [LARGE SCALE GENOMIC DNA]</scope>
    <source>
        <strain evidence="9 10">ATCC MYA-3509</strain>
    </source>
</reference>
<feature type="transmembrane region" description="Helical" evidence="6">
    <location>
        <begin position="367"/>
        <end position="389"/>
    </location>
</feature>
<dbReference type="InterPro" id="IPR003439">
    <property type="entry name" value="ABC_transporter-like_ATP-bd"/>
</dbReference>
<organism evidence="9 10">
    <name type="scientific">Acrasis kona</name>
    <dbReference type="NCBI Taxonomy" id="1008807"/>
    <lineage>
        <taxon>Eukaryota</taxon>
        <taxon>Discoba</taxon>
        <taxon>Heterolobosea</taxon>
        <taxon>Tetramitia</taxon>
        <taxon>Eutetramitia</taxon>
        <taxon>Acrasidae</taxon>
        <taxon>Acrasis</taxon>
    </lineage>
</organism>
<dbReference type="InterPro" id="IPR027417">
    <property type="entry name" value="P-loop_NTPase"/>
</dbReference>
<proteinExistence type="predicted"/>
<dbReference type="Pfam" id="PF19055">
    <property type="entry name" value="ABC2_membrane_7"/>
    <property type="match status" value="2"/>
</dbReference>
<evidence type="ECO:0000256" key="6">
    <source>
        <dbReference type="SAM" id="Phobius"/>
    </source>
</evidence>
<feature type="transmembrane region" description="Helical" evidence="6">
    <location>
        <begin position="471"/>
        <end position="492"/>
    </location>
</feature>
<dbReference type="GO" id="GO:0005524">
    <property type="term" value="F:ATP binding"/>
    <property type="evidence" value="ECO:0007669"/>
    <property type="project" value="InterPro"/>
</dbReference>
<feature type="domain" description="ABC transporter family G" evidence="8">
    <location>
        <begin position="297"/>
        <end position="491"/>
    </location>
</feature>
<dbReference type="Gene3D" id="3.40.50.300">
    <property type="entry name" value="P-loop containing nucleotide triphosphate hydrolases"/>
    <property type="match status" value="1"/>
</dbReference>
<name>A0AAW2ZN74_9EUKA</name>
<sequence>MLRMMTVEETLYFAARTRLDKNKTRHQVQQIVDNVIKVLRLEDVRHSVIGDEESRGISGGQRKRVNVAIELVADPYVLFLDEPTSGLDSASSKEVCAALQLIAQSGITVITVIHQPRKEIFDMFSHLLLLGQGGRTVYLGPVEESVAYFENLGYKCPDRVNPADFLIDVTAGNISSSQGISSSQLPDVWRRQESQLQQAQYDQQQQVFTTPKQSYIAQFWMCLQRAFIQQLRNILGLFIDNFLLFFSAFSLGVMYVGKVYEGPAPEAISNLCPEELRKICTAPQSDPIAGQQSMINLAIALVASMASLKTFGKEKVVFLRESETGLSTFCYFWAKDLAMLPSIMLAPAVFLSIYYTTISPRAMFVEYYWILLLCYWTSYGLGYIVSILVKPHIAQLAAVVVVFLINIFSGTVVSLPDFDKMIPPLKYFYWGSYLQYSYQGLYVTEIQYFKNIYVIQTSLDYMGFKIERLPMIAGALCAFGIGFRVIAFFLLYGSKPNSYAYRFGNWVTNFKQHATRVKSLFGGKKMDSMNKVMVAKKIEVV</sequence>
<keyword evidence="4 6" id="KW-1133">Transmembrane helix</keyword>
<evidence type="ECO:0000313" key="10">
    <source>
        <dbReference type="Proteomes" id="UP001431209"/>
    </source>
</evidence>
<dbReference type="GO" id="GO:0140359">
    <property type="term" value="F:ABC-type transporter activity"/>
    <property type="evidence" value="ECO:0007669"/>
    <property type="project" value="InterPro"/>
</dbReference>
<comment type="caution">
    <text evidence="9">The sequence shown here is derived from an EMBL/GenBank/DDBJ whole genome shotgun (WGS) entry which is preliminary data.</text>
</comment>
<evidence type="ECO:0000259" key="7">
    <source>
        <dbReference type="Pfam" id="PF00005"/>
    </source>
</evidence>
<feature type="domain" description="ABC transporter family G" evidence="8">
    <location>
        <begin position="114"/>
        <end position="194"/>
    </location>
</feature>
<dbReference type="SUPFAM" id="SSF52540">
    <property type="entry name" value="P-loop containing nucleoside triphosphate hydrolases"/>
    <property type="match status" value="1"/>
</dbReference>
<evidence type="ECO:0000256" key="3">
    <source>
        <dbReference type="ARBA" id="ARBA00022692"/>
    </source>
</evidence>
<dbReference type="Pfam" id="PF00005">
    <property type="entry name" value="ABC_tran"/>
    <property type="match status" value="1"/>
</dbReference>
<feature type="domain" description="ABC transporter" evidence="7">
    <location>
        <begin position="6"/>
        <end position="85"/>
    </location>
</feature>
<accession>A0AAW2ZN74</accession>
<dbReference type="PANTHER" id="PTHR48041:SF91">
    <property type="entry name" value="ABC TRANSPORTER G FAMILY MEMBER 28"/>
    <property type="match status" value="1"/>
</dbReference>
<keyword evidence="3 6" id="KW-0812">Transmembrane</keyword>
<protein>
    <submittedName>
        <fullName evidence="9">Abc transporter family protein</fullName>
    </submittedName>
</protein>
<dbReference type="PANTHER" id="PTHR48041">
    <property type="entry name" value="ABC TRANSPORTER G FAMILY MEMBER 28"/>
    <property type="match status" value="1"/>
</dbReference>
<dbReference type="Proteomes" id="UP001431209">
    <property type="component" value="Unassembled WGS sequence"/>
</dbReference>
<gene>
    <name evidence="9" type="ORF">AKO1_009814</name>
</gene>
<evidence type="ECO:0000313" key="9">
    <source>
        <dbReference type="EMBL" id="KAL0490925.1"/>
    </source>
</evidence>
<dbReference type="EMBL" id="JAOPGA020001734">
    <property type="protein sequence ID" value="KAL0490925.1"/>
    <property type="molecule type" value="Genomic_DNA"/>
</dbReference>
<evidence type="ECO:0000256" key="2">
    <source>
        <dbReference type="ARBA" id="ARBA00022448"/>
    </source>
</evidence>
<dbReference type="InterPro" id="IPR050352">
    <property type="entry name" value="ABCG_transporters"/>
</dbReference>
<dbReference type="InterPro" id="IPR043926">
    <property type="entry name" value="ABCG_dom"/>
</dbReference>
<keyword evidence="5 6" id="KW-0472">Membrane</keyword>
<feature type="transmembrane region" description="Helical" evidence="6">
    <location>
        <begin position="332"/>
        <end position="355"/>
    </location>
</feature>
<dbReference type="GO" id="GO:0016887">
    <property type="term" value="F:ATP hydrolysis activity"/>
    <property type="evidence" value="ECO:0007669"/>
    <property type="project" value="InterPro"/>
</dbReference>
<keyword evidence="10" id="KW-1185">Reference proteome</keyword>
<feature type="transmembrane region" description="Helical" evidence="6">
    <location>
        <begin position="396"/>
        <end position="415"/>
    </location>
</feature>
<evidence type="ECO:0000259" key="8">
    <source>
        <dbReference type="Pfam" id="PF19055"/>
    </source>
</evidence>